<accession>A0A917N5A4</accession>
<dbReference type="InterPro" id="IPR043129">
    <property type="entry name" value="ATPase_NBD"/>
</dbReference>
<dbReference type="PANTHER" id="PTHR18964:SF170">
    <property type="entry name" value="SUGAR KINASE"/>
    <property type="match status" value="1"/>
</dbReference>
<comment type="caution">
    <text evidence="2">The sequence shown here is derived from an EMBL/GenBank/DDBJ whole genome shotgun (WGS) entry which is preliminary data.</text>
</comment>
<keyword evidence="2" id="KW-0808">Transferase</keyword>
<dbReference type="Proteomes" id="UP000622610">
    <property type="component" value="Unassembled WGS sequence"/>
</dbReference>
<dbReference type="EMBL" id="BMDT01000013">
    <property type="protein sequence ID" value="GGI66618.1"/>
    <property type="molecule type" value="Genomic_DNA"/>
</dbReference>
<dbReference type="CDD" id="cd24152">
    <property type="entry name" value="ASKHA_NBD_ROK-like"/>
    <property type="match status" value="1"/>
</dbReference>
<reference evidence="2" key="2">
    <citation type="submission" date="2020-09" db="EMBL/GenBank/DDBJ databases">
        <authorList>
            <person name="Sun Q."/>
            <person name="Sedlacek I."/>
        </authorList>
    </citation>
    <scope>NUCLEOTIDE SEQUENCE</scope>
    <source>
        <strain evidence="2">CCM 8433</strain>
    </source>
</reference>
<dbReference type="AlphaFoldDB" id="A0A917N5A4"/>
<proteinExistence type="inferred from homology"/>
<comment type="similarity">
    <text evidence="1">Belongs to the ROK (NagC/XylR) family.</text>
</comment>
<keyword evidence="3" id="KW-1185">Reference proteome</keyword>
<dbReference type="SUPFAM" id="SSF53067">
    <property type="entry name" value="Actin-like ATPase domain"/>
    <property type="match status" value="1"/>
</dbReference>
<dbReference type="GO" id="GO:0016301">
    <property type="term" value="F:kinase activity"/>
    <property type="evidence" value="ECO:0007669"/>
    <property type="project" value="UniProtKB-KW"/>
</dbReference>
<dbReference type="Pfam" id="PF00480">
    <property type="entry name" value="ROK"/>
    <property type="match status" value="1"/>
</dbReference>
<evidence type="ECO:0000313" key="3">
    <source>
        <dbReference type="Proteomes" id="UP000622610"/>
    </source>
</evidence>
<dbReference type="Gene3D" id="3.30.420.40">
    <property type="match status" value="2"/>
</dbReference>
<dbReference type="InterPro" id="IPR000600">
    <property type="entry name" value="ROK"/>
</dbReference>
<dbReference type="RefSeq" id="WP_188368445.1">
    <property type="nucleotide sequence ID" value="NZ_BMDT01000013.1"/>
</dbReference>
<reference evidence="2" key="1">
    <citation type="journal article" date="2014" name="Int. J. Syst. Evol. Microbiol.">
        <title>Complete genome sequence of Corynebacterium casei LMG S-19264T (=DSM 44701T), isolated from a smear-ripened cheese.</title>
        <authorList>
            <consortium name="US DOE Joint Genome Institute (JGI-PGF)"/>
            <person name="Walter F."/>
            <person name="Albersmeier A."/>
            <person name="Kalinowski J."/>
            <person name="Ruckert C."/>
        </authorList>
    </citation>
    <scope>NUCLEOTIDE SEQUENCE</scope>
    <source>
        <strain evidence="2">CCM 8433</strain>
    </source>
</reference>
<sequence>MALAVFDIGGSAVKYGKWENKQLSETGQFTTPETLEEMQQEMKNVIATFGNDITGVAISSPGAVNVKDRRIDGISAVPYLHERPIFDELEAALGFSITIENDANCAGIAEMGLGAGQGMNHVAFVVIGTGVGGAIFINGQLYKGAHLFGGEFGLMVSRNGRNLSSNGTAVNTAGRFSKEIGEVITGKELFERYDAGDKAAIAAFDGMYAHLTDALYNIQVSIDPEMIIIGGGISARPDVTEEIRKRLYDQLVEFGVPGAMPKVAACEFLNDANLIGAAINYENLMK</sequence>
<name>A0A917N5A4_9ENTE</name>
<protein>
    <submittedName>
        <fullName evidence="2">N-acetylmannosamine kinase</fullName>
    </submittedName>
</protein>
<dbReference type="PANTHER" id="PTHR18964">
    <property type="entry name" value="ROK (REPRESSOR, ORF, KINASE) FAMILY"/>
    <property type="match status" value="1"/>
</dbReference>
<keyword evidence="2" id="KW-0418">Kinase</keyword>
<evidence type="ECO:0000313" key="2">
    <source>
        <dbReference type="EMBL" id="GGI66618.1"/>
    </source>
</evidence>
<organism evidence="2 3">
    <name type="scientific">Enterococcus alcedinis</name>
    <dbReference type="NCBI Taxonomy" id="1274384"/>
    <lineage>
        <taxon>Bacteria</taxon>
        <taxon>Bacillati</taxon>
        <taxon>Bacillota</taxon>
        <taxon>Bacilli</taxon>
        <taxon>Lactobacillales</taxon>
        <taxon>Enterococcaceae</taxon>
        <taxon>Enterococcus</taxon>
    </lineage>
</organism>
<gene>
    <name evidence="2" type="ORF">GCM10011482_22720</name>
</gene>
<evidence type="ECO:0000256" key="1">
    <source>
        <dbReference type="ARBA" id="ARBA00006479"/>
    </source>
</evidence>